<dbReference type="EMBL" id="QYYH01000021">
    <property type="protein sequence ID" value="RJY18512.1"/>
    <property type="molecule type" value="Genomic_DNA"/>
</dbReference>
<comment type="caution">
    <text evidence="1">The sequence shown here is derived from an EMBL/GenBank/DDBJ whole genome shotgun (WGS) entry which is preliminary data.</text>
</comment>
<dbReference type="OrthoDB" id="8565078at2"/>
<accession>A0A3A6TR57</accession>
<evidence type="ECO:0000313" key="1">
    <source>
        <dbReference type="EMBL" id="RJY18512.1"/>
    </source>
</evidence>
<keyword evidence="1" id="KW-0670">Pyruvate</keyword>
<dbReference type="AlphaFoldDB" id="A0A3A6TR57"/>
<dbReference type="RefSeq" id="WP_121852581.1">
    <property type="nucleotide sequence ID" value="NZ_CP037952.1"/>
</dbReference>
<organism evidence="1 2">
    <name type="scientific">Parashewanella spongiae</name>
    <dbReference type="NCBI Taxonomy" id="342950"/>
    <lineage>
        <taxon>Bacteria</taxon>
        <taxon>Pseudomonadati</taxon>
        <taxon>Pseudomonadota</taxon>
        <taxon>Gammaproteobacteria</taxon>
        <taxon>Alteromonadales</taxon>
        <taxon>Shewanellaceae</taxon>
        <taxon>Parashewanella</taxon>
    </lineage>
</organism>
<protein>
    <submittedName>
        <fullName evidence="1">Phosphoenolpyruvate carboxylase</fullName>
    </submittedName>
</protein>
<gene>
    <name evidence="1" type="ORF">D5R81_05165</name>
</gene>
<proteinExistence type="predicted"/>
<sequence>MSNNLHQAGVKLLKQLSKHADLIMDAYVAGSVDETKAESKAIDKLKNAGILWRPDLEQDLRLTRTVRAMLEEALSDERNRQIDSNAGSALATIKTLANHYKEARHNVDHAAAEAYLADLSEHVYSFTESLAYSTRVLWSRINNDFGYVGSINAKIRENELAQTQVTELLNGLEMFQFEELTEIAGDVRELRKLLVTALHESLSLNIEELSLVQGRLLELLGRFRQIRGRTRLLKGWLLNAEMHPDYTPDNHVNHKQIPSIFNQAESLLAPASVDIRNTMHEAEIMQLVAKVKSFSDRPKSTESEKELSSFTLEDTQDFEIIESAIKVAVDKYLCDVIESGQPTSALEYLSAKQLAFDSESWLYQVIGGYEGLAEEYKEHFSLLAEGKNHSVYTGNFIVSDIIIGLD</sequence>
<reference evidence="1 2" key="1">
    <citation type="submission" date="2018-09" db="EMBL/GenBank/DDBJ databases">
        <title>Phylogeny of the Shewanellaceae, and recommendation for two new genera, Pseudoshewanella and Parashewanella.</title>
        <authorList>
            <person name="Wang G."/>
        </authorList>
    </citation>
    <scope>NUCLEOTIDE SEQUENCE [LARGE SCALE GENOMIC DNA]</scope>
    <source>
        <strain evidence="1 2">KCTC 22492</strain>
    </source>
</reference>
<keyword evidence="2" id="KW-1185">Reference proteome</keyword>
<evidence type="ECO:0000313" key="2">
    <source>
        <dbReference type="Proteomes" id="UP000273022"/>
    </source>
</evidence>
<name>A0A3A6TR57_9GAMM</name>
<dbReference type="Proteomes" id="UP000273022">
    <property type="component" value="Unassembled WGS sequence"/>
</dbReference>